<feature type="transmembrane region" description="Helical" evidence="1">
    <location>
        <begin position="658"/>
        <end position="679"/>
    </location>
</feature>
<evidence type="ECO:0000256" key="1">
    <source>
        <dbReference type="SAM" id="Phobius"/>
    </source>
</evidence>
<organism evidence="3 4">
    <name type="scientific">Proteiniphilum saccharofermentans</name>
    <dbReference type="NCBI Taxonomy" id="1642647"/>
    <lineage>
        <taxon>Bacteria</taxon>
        <taxon>Pseudomonadati</taxon>
        <taxon>Bacteroidota</taxon>
        <taxon>Bacteroidia</taxon>
        <taxon>Bacteroidales</taxon>
        <taxon>Dysgonomonadaceae</taxon>
        <taxon>Proteiniphilum</taxon>
    </lineage>
</organism>
<dbReference type="InterPro" id="IPR036927">
    <property type="entry name" value="Cyt_c_oxase-like_su1_sf"/>
</dbReference>
<gene>
    <name evidence="3" type="ORF">PSM36_2451</name>
</gene>
<dbReference type="EMBL" id="LT605205">
    <property type="protein sequence ID" value="SCD21254.1"/>
    <property type="molecule type" value="Genomic_DNA"/>
</dbReference>
<feature type="transmembrane region" description="Helical" evidence="1">
    <location>
        <begin position="360"/>
        <end position="382"/>
    </location>
</feature>
<feature type="transmembrane region" description="Helical" evidence="1">
    <location>
        <begin position="542"/>
        <end position="563"/>
    </location>
</feature>
<keyword evidence="1" id="KW-0812">Transmembrane</keyword>
<dbReference type="InterPro" id="IPR054309">
    <property type="entry name" value="NorB_cytochrome_c-like"/>
</dbReference>
<dbReference type="RefSeq" id="WP_076931103.1">
    <property type="nucleotide sequence ID" value="NZ_LT605205.1"/>
</dbReference>
<dbReference type="KEGG" id="psac:PSM36_2451"/>
<dbReference type="AlphaFoldDB" id="A0A1R3TCC9"/>
<feature type="domain" description="Nitric oxide reductase subunit B cytochrome c-like" evidence="2">
    <location>
        <begin position="36"/>
        <end position="216"/>
    </location>
</feature>
<feature type="transmembrane region" description="Helical" evidence="1">
    <location>
        <begin position="7"/>
        <end position="26"/>
    </location>
</feature>
<dbReference type="GO" id="GO:0020037">
    <property type="term" value="F:heme binding"/>
    <property type="evidence" value="ECO:0007669"/>
    <property type="project" value="InterPro"/>
</dbReference>
<reference evidence="3 4" key="1">
    <citation type="submission" date="2016-08" db="EMBL/GenBank/DDBJ databases">
        <authorList>
            <person name="Seilhamer J.J."/>
        </authorList>
    </citation>
    <scope>NUCLEOTIDE SEQUENCE [LARGE SCALE GENOMIC DNA]</scope>
    <source>
        <strain evidence="3">M3/6</strain>
    </source>
</reference>
<feature type="transmembrane region" description="Helical" evidence="1">
    <location>
        <begin position="583"/>
        <end position="606"/>
    </location>
</feature>
<dbReference type="GO" id="GO:0009060">
    <property type="term" value="P:aerobic respiration"/>
    <property type="evidence" value="ECO:0007669"/>
    <property type="project" value="InterPro"/>
</dbReference>
<dbReference type="GO" id="GO:0004129">
    <property type="term" value="F:cytochrome-c oxidase activity"/>
    <property type="evidence" value="ECO:0007669"/>
    <property type="project" value="InterPro"/>
</dbReference>
<evidence type="ECO:0000313" key="4">
    <source>
        <dbReference type="Proteomes" id="UP000187464"/>
    </source>
</evidence>
<feature type="transmembrane region" description="Helical" evidence="1">
    <location>
        <begin position="626"/>
        <end position="646"/>
    </location>
</feature>
<dbReference type="GO" id="GO:0016020">
    <property type="term" value="C:membrane"/>
    <property type="evidence" value="ECO:0007669"/>
    <property type="project" value="InterPro"/>
</dbReference>
<dbReference type="PANTHER" id="PTHR10422">
    <property type="entry name" value="CYTOCHROME C OXIDASE SUBUNIT 1"/>
    <property type="match status" value="1"/>
</dbReference>
<feature type="transmembrane region" description="Helical" evidence="1">
    <location>
        <begin position="228"/>
        <end position="249"/>
    </location>
</feature>
<dbReference type="Proteomes" id="UP000187464">
    <property type="component" value="Chromosome I"/>
</dbReference>
<dbReference type="PANTHER" id="PTHR10422:SF38">
    <property type="entry name" value="CYTOCHROME B SUBUNIT OF NITRIC OXIDE REDUCTASE"/>
    <property type="match status" value="1"/>
</dbReference>
<feature type="transmembrane region" description="Helical" evidence="1">
    <location>
        <begin position="513"/>
        <end position="536"/>
    </location>
</feature>
<keyword evidence="1" id="KW-1133">Transmembrane helix</keyword>
<feature type="transmembrane region" description="Helical" evidence="1">
    <location>
        <begin position="442"/>
        <end position="463"/>
    </location>
</feature>
<dbReference type="SUPFAM" id="SSF81442">
    <property type="entry name" value="Cytochrome c oxidase subunit I-like"/>
    <property type="match status" value="1"/>
</dbReference>
<name>A0A1R3TCC9_9BACT</name>
<feature type="transmembrane region" description="Helical" evidence="1">
    <location>
        <begin position="326"/>
        <end position="348"/>
    </location>
</feature>
<protein>
    <submittedName>
        <fullName evidence="3">Nitric oxide reductase large subunit</fullName>
    </submittedName>
</protein>
<feature type="transmembrane region" description="Helical" evidence="1">
    <location>
        <begin position="475"/>
        <end position="501"/>
    </location>
</feature>
<feature type="transmembrane region" description="Helical" evidence="1">
    <location>
        <begin position="713"/>
        <end position="734"/>
    </location>
</feature>
<proteinExistence type="predicted"/>
<keyword evidence="4" id="KW-1185">Reference proteome</keyword>
<evidence type="ECO:0000313" key="3">
    <source>
        <dbReference type="EMBL" id="SCD21254.1"/>
    </source>
</evidence>
<dbReference type="Pfam" id="PF22085">
    <property type="entry name" value="NorB_cytochrome_c-like"/>
    <property type="match status" value="1"/>
</dbReference>
<keyword evidence="1" id="KW-0472">Membrane</keyword>
<feature type="transmembrane region" description="Helical" evidence="1">
    <location>
        <begin position="281"/>
        <end position="304"/>
    </location>
</feature>
<sequence>MTQKKLWIAFALVVGISFAVLLFYGVQIYQQAPPVPEKVTNETGEVLFTGNDIKDGQNIWQSIGGQEIGTVWGHGAYVAPDWTADYLHREAQYLLNKWSQADYGKEFDALATADKASLESRLQEFLRVNTYDAATGTLTIHSERYEAFLHNKQHYAGLFMDDPALDKLRSDYAIAKNTIKSEERMDKMVQFFFWASWACVTERPGSDVTYTHNWPPDEQIGNVPTSDLVLWTGFSIIMLLLGIGIMIFVQARSRQEETLKPVEDPLMNQTITPSMWAVKKYFWIVNLLILVQVLLGVITAHYGVEGDGFYGIDIAKFIPYSITRTWHIQLAIFWIATAWLATGLYIAPSLNGRDPKFQKLGVNLLFIALLIVVAGSMTGQWFGVMQRLNLVNNFWFGHQGYEYVDLGRFWQLLLVVGLFLWLALMVRPILPIIKKGTSERGLLILFLISCAAIALFYGAGLMWGRTTNLAVAEYWRWWVVHLWVEGFFEVFATVVAAFLFTRMGLLGIKSATNNVLFATVIFLTGGILGTFHHLYFTGTPTAVMALGATFSALEVVPLVLIGFEAYHNYRMSKATEWLADYKWPIYFLLSVSFWNFLGAGIFGFIINPPIALYYMQGLNTTPVHGHAALFGVYGMLGIGLILFVLRSMYRKQKWNNKLISFTFWTLNIGLLLMVVLSLLPVGLMQTVASVKEGMWYARSAEFMQQPLVSVFKWLRIVGDTVFAIGTLALFWFVYTLTIKKK</sequence>
<dbReference type="InterPro" id="IPR000883">
    <property type="entry name" value="Cyt_C_Oxase_1"/>
</dbReference>
<accession>A0A1R3TCC9</accession>
<evidence type="ECO:0000259" key="2">
    <source>
        <dbReference type="Pfam" id="PF22085"/>
    </source>
</evidence>
<dbReference type="STRING" id="1642647.PSM36_2451"/>
<feature type="transmembrane region" description="Helical" evidence="1">
    <location>
        <begin position="409"/>
        <end position="430"/>
    </location>
</feature>
<dbReference type="Gene3D" id="1.20.210.10">
    <property type="entry name" value="Cytochrome c oxidase-like, subunit I domain"/>
    <property type="match status" value="1"/>
</dbReference>
<dbReference type="Pfam" id="PF00115">
    <property type="entry name" value="COX1"/>
    <property type="match status" value="1"/>
</dbReference>